<gene>
    <name evidence="2" type="ORF">LMG18101_00001</name>
</gene>
<sequence length="260" mass="29420">MWWEAVKANLPSLPDSDVFHIHPGALVGNFLIPRFRRRRDYDLGKLSSHYETGGKGPITVSGGQGDPGGVSYGSYQMTSKTRLPNGTFVIGGTVLKFISTSDFPWKDDFIGLTPGTTAFSQKWKSIVTQNTEEFSRIEHEYIRRTHFDVLVTKILQNTQVDIRYHSHAINDVTWSTSVHHGPTTDVIIKSIQSLNITPSETKEYDRLLIEAIYKERGKKNPEGKLIRFINSTTAIQNGISQRFLSESEKALKELDNEKDY</sequence>
<dbReference type="Proteomes" id="UP001189757">
    <property type="component" value="Unassembled WGS sequence"/>
</dbReference>
<name>A0ABM9JWL3_9RALS</name>
<evidence type="ECO:0000313" key="2">
    <source>
        <dbReference type="EMBL" id="CAJ0806073.1"/>
    </source>
</evidence>
<dbReference type="Pfam" id="PF21277">
    <property type="entry name" value="T6SS_VgrG3-like_C"/>
    <property type="match status" value="1"/>
</dbReference>
<keyword evidence="3" id="KW-1185">Reference proteome</keyword>
<comment type="caution">
    <text evidence="2">The sequence shown here is derived from an EMBL/GenBank/DDBJ whole genome shotgun (WGS) entry which is preliminary data.</text>
</comment>
<proteinExistence type="predicted"/>
<accession>A0ABM9JWL3</accession>
<organism evidence="2 3">
    <name type="scientific">Ralstonia flaminis</name>
    <dbReference type="NCBI Taxonomy" id="3058597"/>
    <lineage>
        <taxon>Bacteria</taxon>
        <taxon>Pseudomonadati</taxon>
        <taxon>Pseudomonadota</taxon>
        <taxon>Betaproteobacteria</taxon>
        <taxon>Burkholderiales</taxon>
        <taxon>Burkholderiaceae</taxon>
        <taxon>Ralstonia</taxon>
    </lineage>
</organism>
<feature type="domain" description="Type VI secretion system spike protein VgrG3-like C-terminal" evidence="1">
    <location>
        <begin position="43"/>
        <end position="246"/>
    </location>
</feature>
<evidence type="ECO:0000313" key="3">
    <source>
        <dbReference type="Proteomes" id="UP001189757"/>
    </source>
</evidence>
<dbReference type="InterPro" id="IPR049073">
    <property type="entry name" value="T6SS_VgrG3-like_C"/>
</dbReference>
<dbReference type="EMBL" id="CATZLL010000001">
    <property type="protein sequence ID" value="CAJ0806073.1"/>
    <property type="molecule type" value="Genomic_DNA"/>
</dbReference>
<evidence type="ECO:0000259" key="1">
    <source>
        <dbReference type="Pfam" id="PF21277"/>
    </source>
</evidence>
<protein>
    <recommendedName>
        <fullName evidence="1">Type VI secretion system spike protein VgrG3-like C-terminal domain-containing protein</fullName>
    </recommendedName>
</protein>
<reference evidence="2 3" key="1">
    <citation type="submission" date="2023-07" db="EMBL/GenBank/DDBJ databases">
        <authorList>
            <person name="Peeters C."/>
        </authorList>
    </citation>
    <scope>NUCLEOTIDE SEQUENCE [LARGE SCALE GENOMIC DNA]</scope>
    <source>
        <strain evidence="2 3">LMG 18101</strain>
    </source>
</reference>